<reference evidence="1" key="1">
    <citation type="submission" date="2023-04" db="EMBL/GenBank/DDBJ databases">
        <title>Characterization and analysis of the complete genome of Gordonia rubripertincta 112, the degrader of aromatic and aliphatic compounds.</title>
        <authorList>
            <person name="Frantsuzova E."/>
            <person name="Bogun A."/>
            <person name="Delegan Y."/>
        </authorList>
    </citation>
    <scope>NUCLEOTIDE SEQUENCE</scope>
    <source>
        <strain evidence="1">112</strain>
    </source>
</reference>
<proteinExistence type="predicted"/>
<gene>
    <name evidence="1" type="ORF">QBL07_14965</name>
</gene>
<dbReference type="RefSeq" id="WP_005199150.1">
    <property type="nucleotide sequence ID" value="NZ_JAAXPB010000011.1"/>
</dbReference>
<accession>A0AAW6RDD0</accession>
<name>A0AAW6RDD0_GORRU</name>
<dbReference type="EMBL" id="JARUXG010000008">
    <property type="protein sequence ID" value="MDG6782130.1"/>
    <property type="molecule type" value="Genomic_DNA"/>
</dbReference>
<sequence length="63" mass="6817">MRLSIEPSACQGHAMCSVTAPALVDFDDEGHAVPHHETLPDHLIDAARRVRLSCPEKAVSLVD</sequence>
<protein>
    <submittedName>
        <fullName evidence="1">Ferredoxin</fullName>
    </submittedName>
</protein>
<dbReference type="Gene3D" id="3.30.70.20">
    <property type="match status" value="1"/>
</dbReference>
<dbReference type="AlphaFoldDB" id="A0AAW6RDD0"/>
<comment type="caution">
    <text evidence="1">The sequence shown here is derived from an EMBL/GenBank/DDBJ whole genome shotgun (WGS) entry which is preliminary data.</text>
</comment>
<evidence type="ECO:0000313" key="1">
    <source>
        <dbReference type="EMBL" id="MDG6782130.1"/>
    </source>
</evidence>
<organism evidence="1">
    <name type="scientific">Gordonia rubripertincta</name>
    <name type="common">Rhodococcus corallinus</name>
    <dbReference type="NCBI Taxonomy" id="36822"/>
    <lineage>
        <taxon>Bacteria</taxon>
        <taxon>Bacillati</taxon>
        <taxon>Actinomycetota</taxon>
        <taxon>Actinomycetes</taxon>
        <taxon>Mycobacteriales</taxon>
        <taxon>Gordoniaceae</taxon>
        <taxon>Gordonia</taxon>
    </lineage>
</organism>
<dbReference type="Pfam" id="PF13459">
    <property type="entry name" value="Fer4_15"/>
    <property type="match status" value="1"/>
</dbReference>
<dbReference type="SUPFAM" id="SSF54862">
    <property type="entry name" value="4Fe-4S ferredoxins"/>
    <property type="match status" value="1"/>
</dbReference>